<keyword evidence="3" id="KW-0539">Nucleus</keyword>
<dbReference type="GO" id="GO:0006999">
    <property type="term" value="P:nuclear pore organization"/>
    <property type="evidence" value="ECO:0007669"/>
    <property type="project" value="TreeGrafter"/>
</dbReference>
<organism evidence="5 6">
    <name type="scientific">Meloidogyne incognita</name>
    <name type="common">Southern root-knot nematode worm</name>
    <name type="synonym">Oxyuris incognita</name>
    <dbReference type="NCBI Taxonomy" id="6306"/>
    <lineage>
        <taxon>Eukaryota</taxon>
        <taxon>Metazoa</taxon>
        <taxon>Ecdysozoa</taxon>
        <taxon>Nematoda</taxon>
        <taxon>Chromadorea</taxon>
        <taxon>Rhabditida</taxon>
        <taxon>Tylenchina</taxon>
        <taxon>Tylenchomorpha</taxon>
        <taxon>Tylenchoidea</taxon>
        <taxon>Meloidogynidae</taxon>
        <taxon>Meloidogyninae</taxon>
        <taxon>Meloidogyne</taxon>
        <taxon>Meloidogyne incognita group</taxon>
    </lineage>
</organism>
<keyword evidence="5" id="KW-1185">Reference proteome</keyword>
<dbReference type="InterPro" id="IPR024864">
    <property type="entry name" value="Nup54/Nup57/Nup44"/>
</dbReference>
<evidence type="ECO:0000256" key="3">
    <source>
        <dbReference type="ARBA" id="ARBA00023242"/>
    </source>
</evidence>
<dbReference type="AlphaFoldDB" id="A0A914KTT0"/>
<name>A0A914KTT0_MELIC</name>
<proteinExistence type="predicted"/>
<dbReference type="GO" id="GO:0044613">
    <property type="term" value="C:nuclear pore central transport channel"/>
    <property type="evidence" value="ECO:0007669"/>
    <property type="project" value="TreeGrafter"/>
</dbReference>
<evidence type="ECO:0000313" key="6">
    <source>
        <dbReference type="WBParaSite" id="Minc3s00112g04916"/>
    </source>
</evidence>
<evidence type="ECO:0000259" key="4">
    <source>
        <dbReference type="Pfam" id="PF13874"/>
    </source>
</evidence>
<dbReference type="GO" id="GO:0006607">
    <property type="term" value="P:NLS-bearing protein import into nucleus"/>
    <property type="evidence" value="ECO:0007669"/>
    <property type="project" value="TreeGrafter"/>
</dbReference>
<accession>A0A914KTT0</accession>
<dbReference type="Pfam" id="PF13874">
    <property type="entry name" value="Nup54"/>
    <property type="match status" value="1"/>
</dbReference>
<dbReference type="GO" id="GO:0036228">
    <property type="term" value="P:protein localization to nuclear inner membrane"/>
    <property type="evidence" value="ECO:0007669"/>
    <property type="project" value="TreeGrafter"/>
</dbReference>
<sequence>MTSFFGAAPTLALVPSNQQVIVQQQQSVQSLQDIINSATALTASVSGPEIFGDDCDRVVAQLNQLLASLGVGHGYYSAGQQPFVYTPNNIFYRLKAVGYNRLSKHKNAHGLVSLILASSPSNFKTDQGQMKIVHDLGAILRASKQPAPMLGLIQQQQQPAKPSLRVEIKSINAHDEQNTEVVILAKESGRIIPALDLYNELMQKANELQQQLLCKKIAPRVEIDPANLENYLRRPPAGYEEIWLQAIRENPDPANLIPYPIQGFRELSQRKKMQTSLVQSLHAEVDDNFNRLNGFHRNIIEAKNKYIQIIQKQKSLSNRLLQVLVMQANNQRHGQIVDEKEEQLQSRLERMNFLLNGPEKLKEQVTTIFETIRRDSSKLEQSAKENVQTGLNISQKEMAEVRRCLFTRQQLVENLVSIVKQSVDVLKVVEEAKSGSLKSI</sequence>
<reference evidence="6" key="1">
    <citation type="submission" date="2022-11" db="UniProtKB">
        <authorList>
            <consortium name="WormBaseParasite"/>
        </authorList>
    </citation>
    <scope>IDENTIFICATION</scope>
</reference>
<dbReference type="GO" id="GO:0017056">
    <property type="term" value="F:structural constituent of nuclear pore"/>
    <property type="evidence" value="ECO:0007669"/>
    <property type="project" value="TreeGrafter"/>
</dbReference>
<dbReference type="PANTHER" id="PTHR13000:SF0">
    <property type="entry name" value="NUCLEOPORIN P54"/>
    <property type="match status" value="1"/>
</dbReference>
<protein>
    <submittedName>
        <fullName evidence="6">Nucleoporin Nup54 alpha-helical domain-containing protein</fullName>
    </submittedName>
</protein>
<keyword evidence="2" id="KW-0813">Transport</keyword>
<dbReference type="PANTHER" id="PTHR13000">
    <property type="entry name" value="NUCLEOPORIN P54"/>
    <property type="match status" value="1"/>
</dbReference>
<dbReference type="Proteomes" id="UP000887563">
    <property type="component" value="Unplaced"/>
</dbReference>
<evidence type="ECO:0000256" key="1">
    <source>
        <dbReference type="ARBA" id="ARBA00004123"/>
    </source>
</evidence>
<evidence type="ECO:0000256" key="2">
    <source>
        <dbReference type="ARBA" id="ARBA00022448"/>
    </source>
</evidence>
<feature type="domain" description="Nucleoporin Nup54 alpha-helical" evidence="4">
    <location>
        <begin position="235"/>
        <end position="369"/>
    </location>
</feature>
<dbReference type="InterPro" id="IPR025712">
    <property type="entry name" value="Nup54_alpha-helical_dom"/>
</dbReference>
<comment type="subcellular location">
    <subcellularLocation>
        <location evidence="1">Nucleus</location>
    </subcellularLocation>
</comment>
<dbReference type="WBParaSite" id="Minc3s00112g04916">
    <property type="protein sequence ID" value="Minc3s00112g04916"/>
    <property type="gene ID" value="Minc3s00112g04916"/>
</dbReference>
<evidence type="ECO:0000313" key="5">
    <source>
        <dbReference type="Proteomes" id="UP000887563"/>
    </source>
</evidence>